<dbReference type="PANTHER" id="PTHR30535:SF34">
    <property type="entry name" value="MOLYBDATE-BINDING PROTEIN MOLA"/>
    <property type="match status" value="1"/>
</dbReference>
<dbReference type="PROSITE" id="PS51257">
    <property type="entry name" value="PROKAR_LIPOPROTEIN"/>
    <property type="match status" value="1"/>
</dbReference>
<dbReference type="InterPro" id="IPR050902">
    <property type="entry name" value="ABC_Transporter_SBP"/>
</dbReference>
<feature type="chain" id="PRO_5038639856" evidence="3">
    <location>
        <begin position="22"/>
        <end position="356"/>
    </location>
</feature>
<dbReference type="Gene3D" id="3.40.50.1980">
    <property type="entry name" value="Nitrogenase molybdenum iron protein domain"/>
    <property type="match status" value="2"/>
</dbReference>
<organism evidence="5 6">
    <name type="scientific">Anaerotruncus colihominis</name>
    <dbReference type="NCBI Taxonomy" id="169435"/>
    <lineage>
        <taxon>Bacteria</taxon>
        <taxon>Bacillati</taxon>
        <taxon>Bacillota</taxon>
        <taxon>Clostridia</taxon>
        <taxon>Eubacteriales</taxon>
        <taxon>Oscillospiraceae</taxon>
        <taxon>Anaerotruncus</taxon>
    </lineage>
</organism>
<sequence length="356" mass="37713">MNHLRCTALLLAALLACTLAACFGGGERGEASSSPSQARQEEPDPNWPVAIGDIRVAEKPERIVSLSPALTEVLYELGGGDRMAGVSAYCDFPADIGNLPDCGTAQSPDLDRLRELSPDVVFVSAPLTQAHTIALQQMGAEVVVLPRAGSIDALETTYVTAATVLDGMQDGDENGRRVFGALRARYDALTDAAGGIADRVSGVYLRAVPLLIATGDTFEGQLLEAIGVDNDAAAFTGWDYPADEAVNLYPDVIFYDSSIDPAYFAGTQVYSTTDAYQNGRLYPVDAVALERQSARMFEELERMFAQAYPDVSVGTPSADDEQAVNEQVVSSAPQAGGQAASGDEMLDLDDATQVIE</sequence>
<dbReference type="SUPFAM" id="SSF53807">
    <property type="entry name" value="Helical backbone' metal receptor"/>
    <property type="match status" value="1"/>
</dbReference>
<evidence type="ECO:0000313" key="5">
    <source>
        <dbReference type="EMBL" id="CUP77749.1"/>
    </source>
</evidence>
<name>A0A174R5N1_9FIRM</name>
<dbReference type="GO" id="GO:0071281">
    <property type="term" value="P:cellular response to iron ion"/>
    <property type="evidence" value="ECO:0007669"/>
    <property type="project" value="TreeGrafter"/>
</dbReference>
<evidence type="ECO:0000259" key="4">
    <source>
        <dbReference type="PROSITE" id="PS50983"/>
    </source>
</evidence>
<dbReference type="PROSITE" id="PS50983">
    <property type="entry name" value="FE_B12_PBP"/>
    <property type="match status" value="1"/>
</dbReference>
<feature type="domain" description="Fe/B12 periplasmic-binding" evidence="4">
    <location>
        <begin position="62"/>
        <end position="311"/>
    </location>
</feature>
<feature type="signal peptide" evidence="3">
    <location>
        <begin position="1"/>
        <end position="21"/>
    </location>
</feature>
<dbReference type="Proteomes" id="UP000095765">
    <property type="component" value="Unassembled WGS sequence"/>
</dbReference>
<dbReference type="EMBL" id="CZBE01000012">
    <property type="protein sequence ID" value="CUP77749.1"/>
    <property type="molecule type" value="Genomic_DNA"/>
</dbReference>
<dbReference type="RefSeq" id="WP_055245186.1">
    <property type="nucleotide sequence ID" value="NZ_CZBE01000012.1"/>
</dbReference>
<dbReference type="AlphaFoldDB" id="A0A174R5N1"/>
<feature type="compositionally biased region" description="Low complexity" evidence="2">
    <location>
        <begin position="330"/>
        <end position="342"/>
    </location>
</feature>
<feature type="region of interest" description="Disordered" evidence="2">
    <location>
        <begin position="311"/>
        <end position="356"/>
    </location>
</feature>
<reference evidence="5 6" key="1">
    <citation type="submission" date="2015-09" db="EMBL/GenBank/DDBJ databases">
        <authorList>
            <consortium name="Pathogen Informatics"/>
        </authorList>
    </citation>
    <scope>NUCLEOTIDE SEQUENCE [LARGE SCALE GENOMIC DNA]</scope>
    <source>
        <strain evidence="5 6">2789STDY5834939</strain>
    </source>
</reference>
<comment type="similarity">
    <text evidence="1">Belongs to the bacterial solute-binding protein 8 family.</text>
</comment>
<gene>
    <name evidence="5" type="ORF">ERS852551_01909</name>
</gene>
<dbReference type="PANTHER" id="PTHR30535">
    <property type="entry name" value="VITAMIN B12-BINDING PROTEIN"/>
    <property type="match status" value="1"/>
</dbReference>
<dbReference type="Pfam" id="PF01497">
    <property type="entry name" value="Peripla_BP_2"/>
    <property type="match status" value="1"/>
</dbReference>
<proteinExistence type="inferred from homology"/>
<dbReference type="OrthoDB" id="9816357at2"/>
<keyword evidence="3" id="KW-0732">Signal</keyword>
<evidence type="ECO:0000256" key="1">
    <source>
        <dbReference type="ARBA" id="ARBA00008814"/>
    </source>
</evidence>
<protein>
    <submittedName>
        <fullName evidence="5">Corrinoid ABC transporter substrate-binding protein</fullName>
    </submittedName>
</protein>
<accession>A0A174R5N1</accession>
<evidence type="ECO:0000313" key="6">
    <source>
        <dbReference type="Proteomes" id="UP000095765"/>
    </source>
</evidence>
<evidence type="ECO:0000256" key="3">
    <source>
        <dbReference type="SAM" id="SignalP"/>
    </source>
</evidence>
<evidence type="ECO:0000256" key="2">
    <source>
        <dbReference type="SAM" id="MobiDB-lite"/>
    </source>
</evidence>
<dbReference type="InterPro" id="IPR002491">
    <property type="entry name" value="ABC_transptr_periplasmic_BD"/>
</dbReference>